<evidence type="ECO:0000256" key="13">
    <source>
        <dbReference type="ARBA" id="ARBA00023136"/>
    </source>
</evidence>
<evidence type="ECO:0000256" key="6">
    <source>
        <dbReference type="ARBA" id="ARBA00015850"/>
    </source>
</evidence>
<evidence type="ECO:0000256" key="17">
    <source>
        <dbReference type="ARBA" id="ARBA00048623"/>
    </source>
</evidence>
<dbReference type="AlphaFoldDB" id="A0A9J7AXF5"/>
<proteinExistence type="inferred from homology"/>
<dbReference type="GO" id="GO:0005886">
    <property type="term" value="C:plasma membrane"/>
    <property type="evidence" value="ECO:0007669"/>
    <property type="project" value="UniProtKB-SubCell"/>
</dbReference>
<comment type="similarity">
    <text evidence="4 19">Belongs to the CobS family.</text>
</comment>
<keyword evidence="13 19" id="KW-0472">Membrane</keyword>
<dbReference type="HAMAP" id="MF_00719">
    <property type="entry name" value="CobS"/>
    <property type="match status" value="1"/>
</dbReference>
<keyword evidence="12 19" id="KW-1133">Transmembrane helix</keyword>
<evidence type="ECO:0000256" key="9">
    <source>
        <dbReference type="ARBA" id="ARBA00022679"/>
    </source>
</evidence>
<organism evidence="20 21">
    <name type="scientific">Nisaea acidiphila</name>
    <dbReference type="NCBI Taxonomy" id="1862145"/>
    <lineage>
        <taxon>Bacteria</taxon>
        <taxon>Pseudomonadati</taxon>
        <taxon>Pseudomonadota</taxon>
        <taxon>Alphaproteobacteria</taxon>
        <taxon>Rhodospirillales</taxon>
        <taxon>Thalassobaculaceae</taxon>
        <taxon>Nisaea</taxon>
    </lineage>
</organism>
<evidence type="ECO:0000256" key="1">
    <source>
        <dbReference type="ARBA" id="ARBA00001946"/>
    </source>
</evidence>
<protein>
    <recommendedName>
        <fullName evidence="6 19">Adenosylcobinamide-GDP ribazoletransferase</fullName>
        <ecNumber evidence="5 19">2.7.8.26</ecNumber>
    </recommendedName>
    <alternativeName>
        <fullName evidence="16 19">Cobalamin synthase</fullName>
    </alternativeName>
    <alternativeName>
        <fullName evidence="15 19">Cobalamin-5'-phosphate synthase</fullName>
    </alternativeName>
</protein>
<feature type="transmembrane region" description="Helical" evidence="19">
    <location>
        <begin position="120"/>
        <end position="144"/>
    </location>
</feature>
<evidence type="ECO:0000256" key="2">
    <source>
        <dbReference type="ARBA" id="ARBA00004651"/>
    </source>
</evidence>
<dbReference type="PANTHER" id="PTHR34148">
    <property type="entry name" value="ADENOSYLCOBINAMIDE-GDP RIBAZOLETRANSFERASE"/>
    <property type="match status" value="1"/>
</dbReference>
<reference evidence="20" key="1">
    <citation type="submission" date="2022-08" db="EMBL/GenBank/DDBJ databases">
        <title>Nisaea acidiphila sp. nov., isolated from a marine algal debris and emended description of the genus Nisaea Urios et al. 2008.</title>
        <authorList>
            <person name="Kwon K."/>
        </authorList>
    </citation>
    <scope>NUCLEOTIDE SEQUENCE</scope>
    <source>
        <strain evidence="20">MEBiC11861</strain>
    </source>
</reference>
<comment type="subcellular location">
    <subcellularLocation>
        <location evidence="2 19">Cell membrane</location>
        <topology evidence="2 19">Multi-pass membrane protein</topology>
    </subcellularLocation>
</comment>
<feature type="transmembrane region" description="Helical" evidence="19">
    <location>
        <begin position="70"/>
        <end position="90"/>
    </location>
</feature>
<evidence type="ECO:0000256" key="8">
    <source>
        <dbReference type="ARBA" id="ARBA00022573"/>
    </source>
</evidence>
<dbReference type="NCBIfam" id="TIGR00317">
    <property type="entry name" value="cobS"/>
    <property type="match status" value="1"/>
</dbReference>
<comment type="function">
    <text evidence="14 19">Joins adenosylcobinamide-GDP and alpha-ribazole to generate adenosylcobalamin (Ado-cobalamin). Also synthesizes adenosylcobalamin 5'-phosphate from adenosylcobinamide-GDP and alpha-ribazole 5'-phosphate.</text>
</comment>
<evidence type="ECO:0000256" key="4">
    <source>
        <dbReference type="ARBA" id="ARBA00010561"/>
    </source>
</evidence>
<dbReference type="InterPro" id="IPR003805">
    <property type="entry name" value="CobS"/>
</dbReference>
<feature type="transmembrane region" description="Helical" evidence="19">
    <location>
        <begin position="42"/>
        <end position="64"/>
    </location>
</feature>
<feature type="transmembrane region" description="Helical" evidence="19">
    <location>
        <begin position="150"/>
        <end position="177"/>
    </location>
</feature>
<keyword evidence="10 19" id="KW-0812">Transmembrane</keyword>
<comment type="cofactor">
    <cofactor evidence="1 19">
        <name>Mg(2+)</name>
        <dbReference type="ChEBI" id="CHEBI:18420"/>
    </cofactor>
</comment>
<evidence type="ECO:0000256" key="5">
    <source>
        <dbReference type="ARBA" id="ARBA00013200"/>
    </source>
</evidence>
<accession>A0A9J7AXF5</accession>
<dbReference type="Pfam" id="PF02654">
    <property type="entry name" value="CobS"/>
    <property type="match status" value="1"/>
</dbReference>
<dbReference type="EMBL" id="CP102480">
    <property type="protein sequence ID" value="UUX52063.1"/>
    <property type="molecule type" value="Genomic_DNA"/>
</dbReference>
<evidence type="ECO:0000256" key="14">
    <source>
        <dbReference type="ARBA" id="ARBA00025228"/>
    </source>
</evidence>
<evidence type="ECO:0000256" key="3">
    <source>
        <dbReference type="ARBA" id="ARBA00004663"/>
    </source>
</evidence>
<evidence type="ECO:0000313" key="20">
    <source>
        <dbReference type="EMBL" id="UUX52063.1"/>
    </source>
</evidence>
<evidence type="ECO:0000256" key="10">
    <source>
        <dbReference type="ARBA" id="ARBA00022692"/>
    </source>
</evidence>
<comment type="catalytic activity">
    <reaction evidence="17 19">
        <text>alpha-ribazole + adenosylcob(III)inamide-GDP = adenosylcob(III)alamin + GMP + H(+)</text>
        <dbReference type="Rhea" id="RHEA:16049"/>
        <dbReference type="ChEBI" id="CHEBI:10329"/>
        <dbReference type="ChEBI" id="CHEBI:15378"/>
        <dbReference type="ChEBI" id="CHEBI:18408"/>
        <dbReference type="ChEBI" id="CHEBI:58115"/>
        <dbReference type="ChEBI" id="CHEBI:60487"/>
        <dbReference type="EC" id="2.7.8.26"/>
    </reaction>
</comment>
<dbReference type="Proteomes" id="UP001060336">
    <property type="component" value="Chromosome"/>
</dbReference>
<gene>
    <name evidence="19 20" type="primary">cobS</name>
    <name evidence="20" type="ORF">NUH88_10250</name>
</gene>
<keyword evidence="9 19" id="KW-0808">Transferase</keyword>
<name>A0A9J7AXF5_9PROT</name>
<evidence type="ECO:0000256" key="11">
    <source>
        <dbReference type="ARBA" id="ARBA00022842"/>
    </source>
</evidence>
<dbReference type="GO" id="GO:0008818">
    <property type="term" value="F:cobalamin 5'-phosphate synthase activity"/>
    <property type="evidence" value="ECO:0007669"/>
    <property type="project" value="UniProtKB-UniRule"/>
</dbReference>
<dbReference type="GO" id="GO:0009236">
    <property type="term" value="P:cobalamin biosynthetic process"/>
    <property type="evidence" value="ECO:0007669"/>
    <property type="project" value="UniProtKB-UniRule"/>
</dbReference>
<evidence type="ECO:0000256" key="16">
    <source>
        <dbReference type="ARBA" id="ARBA00032853"/>
    </source>
</evidence>
<evidence type="ECO:0000313" key="21">
    <source>
        <dbReference type="Proteomes" id="UP001060336"/>
    </source>
</evidence>
<evidence type="ECO:0000256" key="19">
    <source>
        <dbReference type="HAMAP-Rule" id="MF_00719"/>
    </source>
</evidence>
<evidence type="ECO:0000256" key="18">
    <source>
        <dbReference type="ARBA" id="ARBA00049504"/>
    </source>
</evidence>
<keyword evidence="7 19" id="KW-1003">Cell membrane</keyword>
<keyword evidence="8 19" id="KW-0169">Cobalamin biosynthesis</keyword>
<comment type="pathway">
    <text evidence="3 19">Cofactor biosynthesis; adenosylcobalamin biosynthesis; adenosylcobalamin from cob(II)yrinate a,c-diamide: step 7/7.</text>
</comment>
<dbReference type="RefSeq" id="WP_257771904.1">
    <property type="nucleotide sequence ID" value="NZ_CP102480.1"/>
</dbReference>
<sequence>MASEKPAPARRPWWADDLALALMFLTRLPVPAPLRAERPLMHAGWAFPLVGLLTGALGGGALLLGATVGLPLLAAALLALALGAILTGALHEDGLADLADGFGGGGTKERKIEIMRDSRVGSYGVLALVIVTGLKAAALANIAIAAPWLAAFAFAAAQVLGRTAILPVAYFLAPATASGLGTGAGRPKAVTTGLCIALGTLICFSLLPGAGFVTALIATSLAALATAGLAQRQIGGYTGDVLGGSEQVVECFVLLSLSLLPAGAAGFSWPL</sequence>
<dbReference type="EC" id="2.7.8.26" evidence="5 19"/>
<keyword evidence="21" id="KW-1185">Reference proteome</keyword>
<keyword evidence="11 19" id="KW-0460">Magnesium</keyword>
<feature type="transmembrane region" description="Helical" evidence="19">
    <location>
        <begin position="189"/>
        <end position="207"/>
    </location>
</feature>
<comment type="catalytic activity">
    <reaction evidence="18 19">
        <text>alpha-ribazole 5'-phosphate + adenosylcob(III)inamide-GDP = adenosylcob(III)alamin 5'-phosphate + GMP + H(+)</text>
        <dbReference type="Rhea" id="RHEA:23560"/>
        <dbReference type="ChEBI" id="CHEBI:15378"/>
        <dbReference type="ChEBI" id="CHEBI:57918"/>
        <dbReference type="ChEBI" id="CHEBI:58115"/>
        <dbReference type="ChEBI" id="CHEBI:60487"/>
        <dbReference type="ChEBI" id="CHEBI:60493"/>
        <dbReference type="EC" id="2.7.8.26"/>
    </reaction>
</comment>
<dbReference type="GO" id="GO:0051073">
    <property type="term" value="F:adenosylcobinamide-GDP ribazoletransferase activity"/>
    <property type="evidence" value="ECO:0007669"/>
    <property type="project" value="UniProtKB-UniRule"/>
</dbReference>
<evidence type="ECO:0000256" key="15">
    <source>
        <dbReference type="ARBA" id="ARBA00032605"/>
    </source>
</evidence>
<dbReference type="PANTHER" id="PTHR34148:SF1">
    <property type="entry name" value="ADENOSYLCOBINAMIDE-GDP RIBAZOLETRANSFERASE"/>
    <property type="match status" value="1"/>
</dbReference>
<evidence type="ECO:0000256" key="7">
    <source>
        <dbReference type="ARBA" id="ARBA00022475"/>
    </source>
</evidence>
<evidence type="ECO:0000256" key="12">
    <source>
        <dbReference type="ARBA" id="ARBA00022989"/>
    </source>
</evidence>
<dbReference type="KEGG" id="naci:NUH88_10250"/>